<dbReference type="PANTHER" id="PTHR10334">
    <property type="entry name" value="CYSTEINE-RICH SECRETORY PROTEIN-RELATED"/>
    <property type="match status" value="1"/>
</dbReference>
<sequence>MCYITLAQDSPEEYLDEHNKARAEVGVGPLKWNETIAAYALKYAKLMVEKNCDVAPSRGPYGESQALGVEMSGADAVTLWLSEKPNYELKSNKCVFGECSHYTQMVWRNSTDLGCASLKCPTVGVFIICNYSPPGNIKGETPY</sequence>
<dbReference type="Gene3D" id="3.40.33.10">
    <property type="entry name" value="CAP"/>
    <property type="match status" value="1"/>
</dbReference>
<dbReference type="SMART" id="SM00198">
    <property type="entry name" value="SCP"/>
    <property type="match status" value="1"/>
</dbReference>
<dbReference type="InterPro" id="IPR035940">
    <property type="entry name" value="CAP_sf"/>
</dbReference>
<dbReference type="SUPFAM" id="SSF55797">
    <property type="entry name" value="PR-1-like"/>
    <property type="match status" value="1"/>
</dbReference>
<dbReference type="PRINTS" id="PR00837">
    <property type="entry name" value="V5TPXLIKE"/>
</dbReference>
<dbReference type="InterPro" id="IPR018244">
    <property type="entry name" value="Allrgn_V5/Tpx1_CS"/>
</dbReference>
<dbReference type="AlphaFoldDB" id="A0AAN9Q0F9"/>
<dbReference type="CDD" id="cd05381">
    <property type="entry name" value="CAP_PR-1"/>
    <property type="match status" value="1"/>
</dbReference>
<proteinExistence type="predicted"/>
<accession>A0AAN9Q0F9</accession>
<gene>
    <name evidence="2" type="ORF">RJT34_04272</name>
</gene>
<evidence type="ECO:0000313" key="2">
    <source>
        <dbReference type="EMBL" id="KAK7319550.1"/>
    </source>
</evidence>
<comment type="caution">
    <text evidence="2">The sequence shown here is derived from an EMBL/GenBank/DDBJ whole genome shotgun (WGS) entry which is preliminary data.</text>
</comment>
<reference evidence="2 3" key="1">
    <citation type="submission" date="2024-01" db="EMBL/GenBank/DDBJ databases">
        <title>The genomes of 5 underutilized Papilionoideae crops provide insights into root nodulation and disease resistance.</title>
        <authorList>
            <person name="Yuan L."/>
        </authorList>
    </citation>
    <scope>NUCLEOTIDE SEQUENCE [LARGE SCALE GENOMIC DNA]</scope>
    <source>
        <strain evidence="2">LY-2023</strain>
        <tissue evidence="2">Leaf</tissue>
    </source>
</reference>
<name>A0AAN9Q0F9_CLITE</name>
<evidence type="ECO:0000259" key="1">
    <source>
        <dbReference type="SMART" id="SM00198"/>
    </source>
</evidence>
<feature type="domain" description="SCP" evidence="1">
    <location>
        <begin position="9"/>
        <end position="139"/>
    </location>
</feature>
<dbReference type="Pfam" id="PF00188">
    <property type="entry name" value="CAP"/>
    <property type="match status" value="1"/>
</dbReference>
<dbReference type="InterPro" id="IPR001283">
    <property type="entry name" value="CRISP-related"/>
</dbReference>
<dbReference type="PROSITE" id="PS01010">
    <property type="entry name" value="CRISP_2"/>
    <property type="match status" value="1"/>
</dbReference>
<protein>
    <recommendedName>
        <fullName evidence="1">SCP domain-containing protein</fullName>
    </recommendedName>
</protein>
<dbReference type="GO" id="GO:0005576">
    <property type="term" value="C:extracellular region"/>
    <property type="evidence" value="ECO:0007669"/>
    <property type="project" value="InterPro"/>
</dbReference>
<dbReference type="InterPro" id="IPR014044">
    <property type="entry name" value="CAP_dom"/>
</dbReference>
<dbReference type="FunFam" id="3.40.33.10:FF:000004">
    <property type="entry name" value="CAP, cysteine-rich secretory protein, antigen 5"/>
    <property type="match status" value="1"/>
</dbReference>
<dbReference type="EMBL" id="JAYKXN010000001">
    <property type="protein sequence ID" value="KAK7319550.1"/>
    <property type="molecule type" value="Genomic_DNA"/>
</dbReference>
<keyword evidence="3" id="KW-1185">Reference proteome</keyword>
<evidence type="ECO:0000313" key="3">
    <source>
        <dbReference type="Proteomes" id="UP001359559"/>
    </source>
</evidence>
<organism evidence="2 3">
    <name type="scientific">Clitoria ternatea</name>
    <name type="common">Butterfly pea</name>
    <dbReference type="NCBI Taxonomy" id="43366"/>
    <lineage>
        <taxon>Eukaryota</taxon>
        <taxon>Viridiplantae</taxon>
        <taxon>Streptophyta</taxon>
        <taxon>Embryophyta</taxon>
        <taxon>Tracheophyta</taxon>
        <taxon>Spermatophyta</taxon>
        <taxon>Magnoliopsida</taxon>
        <taxon>eudicotyledons</taxon>
        <taxon>Gunneridae</taxon>
        <taxon>Pentapetalae</taxon>
        <taxon>rosids</taxon>
        <taxon>fabids</taxon>
        <taxon>Fabales</taxon>
        <taxon>Fabaceae</taxon>
        <taxon>Papilionoideae</taxon>
        <taxon>50 kb inversion clade</taxon>
        <taxon>NPAAA clade</taxon>
        <taxon>indigoferoid/millettioid clade</taxon>
        <taxon>Phaseoleae</taxon>
        <taxon>Clitoria</taxon>
    </lineage>
</organism>
<dbReference type="Proteomes" id="UP001359559">
    <property type="component" value="Unassembled WGS sequence"/>
</dbReference>